<reference evidence="9" key="2">
    <citation type="journal article" date="2020" name="Antonie Van Leeuwenhoek">
        <title>Labilibaculum antarcticum sp. nov., a novel facultative anaerobic, psychrotorelant bacterium isolated from marine sediment of Antarctica.</title>
        <authorList>
            <person name="Watanabe M."/>
            <person name="Kojima H."/>
            <person name="Fukui M."/>
        </authorList>
    </citation>
    <scope>NUCLEOTIDE SEQUENCE [LARGE SCALE GENOMIC DNA]</scope>
    <source>
        <strain evidence="9">SPP2</strain>
    </source>
</reference>
<gene>
    <name evidence="8" type="ORF">ALGA_3592</name>
</gene>
<name>A0A1Y1CNP0_9BACT</name>
<evidence type="ECO:0000256" key="2">
    <source>
        <dbReference type="ARBA" id="ARBA00023235"/>
    </source>
</evidence>
<dbReference type="OrthoDB" id="1121389at2"/>
<dbReference type="NCBIfam" id="TIGR00526">
    <property type="entry name" value="folB_dom"/>
    <property type="match status" value="1"/>
</dbReference>
<proteinExistence type="inferred from homology"/>
<dbReference type="GO" id="GO:0005829">
    <property type="term" value="C:cytosol"/>
    <property type="evidence" value="ECO:0007669"/>
    <property type="project" value="TreeGrafter"/>
</dbReference>
<dbReference type="EC" id="5.1.99.7" evidence="4"/>
<evidence type="ECO:0000313" key="9">
    <source>
        <dbReference type="Proteomes" id="UP000218267"/>
    </source>
</evidence>
<keyword evidence="9" id="KW-1185">Reference proteome</keyword>
<dbReference type="InterPro" id="IPR006157">
    <property type="entry name" value="FolB_dom"/>
</dbReference>
<dbReference type="InterPro" id="IPR043133">
    <property type="entry name" value="GTP-CH-I_C/QueF"/>
</dbReference>
<evidence type="ECO:0000256" key="3">
    <source>
        <dbReference type="ARBA" id="ARBA00043806"/>
    </source>
</evidence>
<dbReference type="SMART" id="SM00905">
    <property type="entry name" value="FolB"/>
    <property type="match status" value="1"/>
</dbReference>
<organism evidence="8 9">
    <name type="scientific">Labilibaculum antarcticum</name>
    <dbReference type="NCBI Taxonomy" id="1717717"/>
    <lineage>
        <taxon>Bacteria</taxon>
        <taxon>Pseudomonadati</taxon>
        <taxon>Bacteroidota</taxon>
        <taxon>Bacteroidia</taxon>
        <taxon>Marinilabiliales</taxon>
        <taxon>Marinifilaceae</taxon>
        <taxon>Labilibaculum</taxon>
    </lineage>
</organism>
<evidence type="ECO:0000256" key="5">
    <source>
        <dbReference type="ARBA" id="ARBA00044197"/>
    </source>
</evidence>
<comment type="catalytic activity">
    <reaction evidence="3">
        <text>7,8-dihydroneopterin 3'-triphosphate = 7,8-dihydromonapterin 3'-triphosphate</text>
        <dbReference type="Rhea" id="RHEA:28346"/>
        <dbReference type="ChEBI" id="CHEBI:58462"/>
        <dbReference type="ChEBI" id="CHEBI:61186"/>
        <dbReference type="EC" id="5.1.99.7"/>
    </reaction>
</comment>
<dbReference type="Proteomes" id="UP000218267">
    <property type="component" value="Chromosome"/>
</dbReference>
<protein>
    <recommendedName>
        <fullName evidence="5">Dihydroneopterin triphosphate 2'-epimerase</fullName>
        <ecNumber evidence="4">5.1.99.7</ecNumber>
    </recommendedName>
    <alternativeName>
        <fullName evidence="6">D-erythro-7,8-dihydroneopterin triphosphate epimerase</fullName>
    </alternativeName>
</protein>
<feature type="domain" description="Dihydroneopterin aldolase/epimerase" evidence="7">
    <location>
        <begin position="4"/>
        <end position="114"/>
    </location>
</feature>
<dbReference type="AlphaFoldDB" id="A0A1Y1CNP0"/>
<evidence type="ECO:0000256" key="6">
    <source>
        <dbReference type="ARBA" id="ARBA00044306"/>
    </source>
</evidence>
<keyword evidence="2" id="KW-0413">Isomerase</keyword>
<dbReference type="GO" id="GO:0008719">
    <property type="term" value="F:dihydroneopterin triphosphate 2'-epimerase activity"/>
    <property type="evidence" value="ECO:0007669"/>
    <property type="project" value="UniProtKB-EC"/>
</dbReference>
<dbReference type="PANTHER" id="PTHR42844:SF10">
    <property type="entry name" value="DIHYDRONEOPTERIN TRIPHOSPHATE 2'-EPIMERASE"/>
    <property type="match status" value="1"/>
</dbReference>
<evidence type="ECO:0000256" key="1">
    <source>
        <dbReference type="ARBA" id="ARBA00005708"/>
    </source>
</evidence>
<evidence type="ECO:0000313" key="8">
    <source>
        <dbReference type="EMBL" id="BAX81884.1"/>
    </source>
</evidence>
<dbReference type="SUPFAM" id="SSF55620">
    <property type="entry name" value="Tetrahydrobiopterin biosynthesis enzymes-like"/>
    <property type="match status" value="1"/>
</dbReference>
<dbReference type="GO" id="GO:0004150">
    <property type="term" value="F:dihydroneopterin aldolase activity"/>
    <property type="evidence" value="ECO:0007669"/>
    <property type="project" value="InterPro"/>
</dbReference>
<dbReference type="PANTHER" id="PTHR42844">
    <property type="entry name" value="DIHYDRONEOPTERIN ALDOLASE 1-RELATED"/>
    <property type="match status" value="1"/>
</dbReference>
<dbReference type="EMBL" id="AP018042">
    <property type="protein sequence ID" value="BAX81884.1"/>
    <property type="molecule type" value="Genomic_DNA"/>
</dbReference>
<dbReference type="NCBIfam" id="NF008418">
    <property type="entry name" value="PRK11245.1"/>
    <property type="match status" value="1"/>
</dbReference>
<sequence>MAIIRVKNLLIRTYIGFNEDELLNKQDVVINMTIKANVDKAIATDDVDNSYNYKTITKKVIVLVQEGKFKMLENLTQQILDVVIANPQVEWAKVEVDKPHALRFAESVSVELEAYRRDES</sequence>
<evidence type="ECO:0000256" key="4">
    <source>
        <dbReference type="ARBA" id="ARBA00044039"/>
    </source>
</evidence>
<dbReference type="InterPro" id="IPR006156">
    <property type="entry name" value="Dihydroneopterin_aldolase"/>
</dbReference>
<reference evidence="8 9" key="1">
    <citation type="journal article" date="2018" name="Mar. Genomics">
        <title>Complete genome sequence of Marinifilaceae bacterium strain SPP2, isolated from the Antarctic marine sediment.</title>
        <authorList>
            <person name="Watanabe M."/>
            <person name="Kojima H."/>
            <person name="Fukui M."/>
        </authorList>
    </citation>
    <scope>NUCLEOTIDE SEQUENCE [LARGE SCALE GENOMIC DNA]</scope>
    <source>
        <strain evidence="8 9">SPP2</strain>
    </source>
</reference>
<dbReference type="GO" id="GO:0006760">
    <property type="term" value="P:folic acid-containing compound metabolic process"/>
    <property type="evidence" value="ECO:0007669"/>
    <property type="project" value="InterPro"/>
</dbReference>
<dbReference type="RefSeq" id="WP_096431699.1">
    <property type="nucleotide sequence ID" value="NZ_AP018042.1"/>
</dbReference>
<evidence type="ECO:0000259" key="7">
    <source>
        <dbReference type="SMART" id="SM00905"/>
    </source>
</evidence>
<accession>A0A1Y1CNP0</accession>
<dbReference type="KEGG" id="mbas:ALGA_3592"/>
<dbReference type="Pfam" id="PF02152">
    <property type="entry name" value="FolB"/>
    <property type="match status" value="1"/>
</dbReference>
<dbReference type="Gene3D" id="3.30.1130.10">
    <property type="match status" value="1"/>
</dbReference>
<comment type="similarity">
    <text evidence="1">Belongs to the DHNA family.</text>
</comment>